<dbReference type="InterPro" id="IPR013565">
    <property type="entry name" value="Fas1/AflB-like_central"/>
</dbReference>
<dbReference type="HOGENOM" id="CLU_1662007_0_0_1"/>
<evidence type="ECO:0000256" key="1">
    <source>
        <dbReference type="ARBA" id="ARBA00022679"/>
    </source>
</evidence>
<protein>
    <submittedName>
        <fullName evidence="3">Fatty acid synthase subunit beta, fungi type</fullName>
        <ecNumber evidence="3">2.3.1.86</ecNumber>
    </submittedName>
</protein>
<sequence>MPFDGVLFASRVMVAKEAHTSKSVKDLIVAASGVDDSKWEGTYAKETGGILTVQSELGEPIHKVATRGVKLWKEFDDTVFKLPKEKRAAWLAQNKDMVIEKLNRDFAKPWFAQKGDGRVVGDIADMTYEEVVRRMVRLIALCWRRRSSIGIRLAVFHRA</sequence>
<dbReference type="EMBL" id="CAOJ01013487">
    <property type="protein sequence ID" value="CCO34686.1"/>
    <property type="molecule type" value="Genomic_DNA"/>
</dbReference>
<dbReference type="GO" id="GO:0004318">
    <property type="term" value="F:enoyl-[acyl-carrier-protein] reductase (NADH) activity"/>
    <property type="evidence" value="ECO:0007669"/>
    <property type="project" value="InterPro"/>
</dbReference>
<accession>M5C5L4</accession>
<dbReference type="Proteomes" id="UP000012065">
    <property type="component" value="Unassembled WGS sequence"/>
</dbReference>
<dbReference type="InterPro" id="IPR013785">
    <property type="entry name" value="Aldolase_TIM"/>
</dbReference>
<keyword evidence="1 3" id="KW-0808">Transferase</keyword>
<dbReference type="Pfam" id="PF08354">
    <property type="entry name" value="Fas1-AflB-like_hel"/>
    <property type="match status" value="1"/>
</dbReference>
<organism evidence="3 4">
    <name type="scientific">Thanatephorus cucumeris (strain AG1-IB / isolate 7/3/14)</name>
    <name type="common">Lettuce bottom rot fungus</name>
    <name type="synonym">Rhizoctonia solani</name>
    <dbReference type="NCBI Taxonomy" id="1108050"/>
    <lineage>
        <taxon>Eukaryota</taxon>
        <taxon>Fungi</taxon>
        <taxon>Dikarya</taxon>
        <taxon>Basidiomycota</taxon>
        <taxon>Agaricomycotina</taxon>
        <taxon>Agaricomycetes</taxon>
        <taxon>Cantharellales</taxon>
        <taxon>Ceratobasidiaceae</taxon>
        <taxon>Rhizoctonia</taxon>
        <taxon>Rhizoctonia solani AG-1</taxon>
    </lineage>
</organism>
<comment type="caution">
    <text evidence="3">The sequence shown here is derived from an EMBL/GenBank/DDBJ whole genome shotgun (WGS) entry which is preliminary data.</text>
</comment>
<dbReference type="GO" id="GO:0004321">
    <property type="term" value="F:fatty-acyl-CoA synthase activity"/>
    <property type="evidence" value="ECO:0007669"/>
    <property type="project" value="UniProtKB-EC"/>
</dbReference>
<dbReference type="Gene3D" id="3.20.20.70">
    <property type="entry name" value="Aldolase class I"/>
    <property type="match status" value="1"/>
</dbReference>
<gene>
    <name evidence="3" type="primary">FAS1</name>
    <name evidence="3" type="ORF">BN14_08792</name>
</gene>
<evidence type="ECO:0000259" key="2">
    <source>
        <dbReference type="Pfam" id="PF08354"/>
    </source>
</evidence>
<reference evidence="3 4" key="1">
    <citation type="journal article" date="2013" name="J. Biotechnol.">
        <title>Establishment and interpretation of the genome sequence of the phytopathogenic fungus Rhizoctonia solani AG1-IB isolate 7/3/14.</title>
        <authorList>
            <person name="Wibberg D.W."/>
            <person name="Jelonek L.J."/>
            <person name="Rupp O.R."/>
            <person name="Hennig M.H."/>
            <person name="Eikmeyer F.E."/>
            <person name="Goesmann A.G."/>
            <person name="Hartmann A.H."/>
            <person name="Borriss R.B."/>
            <person name="Grosch R.G."/>
            <person name="Puehler A.P."/>
            <person name="Schlueter A.S."/>
        </authorList>
    </citation>
    <scope>NUCLEOTIDE SEQUENCE [LARGE SCALE GENOMIC DNA]</scope>
    <source>
        <strain evidence="4">AG1-IB / isolate 7/3/14</strain>
    </source>
</reference>
<evidence type="ECO:0000313" key="3">
    <source>
        <dbReference type="EMBL" id="CCO34686.1"/>
    </source>
</evidence>
<dbReference type="EC" id="2.3.1.86" evidence="3"/>
<dbReference type="PANTHER" id="PTHR10982">
    <property type="entry name" value="MALONYL COA-ACYL CARRIER PROTEIN TRANSACYLASE"/>
    <property type="match status" value="1"/>
</dbReference>
<evidence type="ECO:0000313" key="4">
    <source>
        <dbReference type="Proteomes" id="UP000012065"/>
    </source>
</evidence>
<keyword evidence="3" id="KW-0012">Acyltransferase</keyword>
<dbReference type="Gene3D" id="1.20.930.70">
    <property type="match status" value="1"/>
</dbReference>
<proteinExistence type="predicted"/>
<dbReference type="PANTHER" id="PTHR10982:SF21">
    <property type="entry name" value="FATTY ACID SYNTHASE SUBUNIT BETA"/>
    <property type="match status" value="1"/>
</dbReference>
<dbReference type="InterPro" id="IPR050830">
    <property type="entry name" value="Fungal_FAS"/>
</dbReference>
<dbReference type="AlphaFoldDB" id="M5C5L4"/>
<name>M5C5L4_THACB</name>
<feature type="domain" description="Fatty acid synthase beta subunit AflB /Fas1-like central" evidence="2">
    <location>
        <begin position="1"/>
        <end position="142"/>
    </location>
</feature>